<dbReference type="AlphaFoldDB" id="A0AAU9JIM3"/>
<feature type="transmembrane region" description="Helical" evidence="8">
    <location>
        <begin position="81"/>
        <end position="101"/>
    </location>
</feature>
<keyword evidence="10" id="KW-1185">Reference proteome</keyword>
<evidence type="ECO:0000256" key="8">
    <source>
        <dbReference type="SAM" id="Phobius"/>
    </source>
</evidence>
<evidence type="ECO:0000256" key="3">
    <source>
        <dbReference type="ARBA" id="ARBA00022475"/>
    </source>
</evidence>
<feature type="transmembrane region" description="Helical" evidence="8">
    <location>
        <begin position="204"/>
        <end position="223"/>
    </location>
</feature>
<dbReference type="SUPFAM" id="SSF103473">
    <property type="entry name" value="MFS general substrate transporter"/>
    <property type="match status" value="1"/>
</dbReference>
<organism evidence="9 10">
    <name type="scientific">Blepharisma stoltei</name>
    <dbReference type="NCBI Taxonomy" id="1481888"/>
    <lineage>
        <taxon>Eukaryota</taxon>
        <taxon>Sar</taxon>
        <taxon>Alveolata</taxon>
        <taxon>Ciliophora</taxon>
        <taxon>Postciliodesmatophora</taxon>
        <taxon>Heterotrichea</taxon>
        <taxon>Heterotrichida</taxon>
        <taxon>Blepharismidae</taxon>
        <taxon>Blepharisma</taxon>
    </lineage>
</organism>
<keyword evidence="3" id="KW-1003">Cell membrane</keyword>
<feature type="transmembrane region" description="Helical" evidence="8">
    <location>
        <begin position="135"/>
        <end position="153"/>
    </location>
</feature>
<protein>
    <recommendedName>
        <fullName evidence="11">Major facilitator superfamily (MFS) profile domain-containing protein</fullName>
    </recommendedName>
</protein>
<accession>A0AAU9JIM3</accession>
<feature type="transmembrane region" description="Helical" evidence="8">
    <location>
        <begin position="257"/>
        <end position="275"/>
    </location>
</feature>
<gene>
    <name evidence="9" type="ORF">BSTOLATCC_MIC42006</name>
</gene>
<evidence type="ECO:0000256" key="2">
    <source>
        <dbReference type="ARBA" id="ARBA00022448"/>
    </source>
</evidence>
<dbReference type="EMBL" id="CAJZBQ010000041">
    <property type="protein sequence ID" value="CAG9326739.1"/>
    <property type="molecule type" value="Genomic_DNA"/>
</dbReference>
<feature type="transmembrane region" description="Helical" evidence="8">
    <location>
        <begin position="339"/>
        <end position="363"/>
    </location>
</feature>
<comment type="caution">
    <text evidence="9">The sequence shown here is derived from an EMBL/GenBank/DDBJ whole genome shotgun (WGS) entry which is preliminary data.</text>
</comment>
<feature type="transmembrane region" description="Helical" evidence="8">
    <location>
        <begin position="383"/>
        <end position="402"/>
    </location>
</feature>
<feature type="transmembrane region" description="Helical" evidence="8">
    <location>
        <begin position="44"/>
        <end position="69"/>
    </location>
</feature>
<proteinExistence type="predicted"/>
<evidence type="ECO:0000256" key="6">
    <source>
        <dbReference type="ARBA" id="ARBA00023136"/>
    </source>
</evidence>
<feature type="transmembrane region" description="Helical" evidence="8">
    <location>
        <begin position="296"/>
        <end position="319"/>
    </location>
</feature>
<dbReference type="PANTHER" id="PTHR23517:SF3">
    <property type="entry name" value="INTEGRAL MEMBRANE TRANSPORT PROTEIN"/>
    <property type="match status" value="1"/>
</dbReference>
<dbReference type="Pfam" id="PF07690">
    <property type="entry name" value="MFS_1"/>
    <property type="match status" value="1"/>
</dbReference>
<dbReference type="InterPro" id="IPR011701">
    <property type="entry name" value="MFS"/>
</dbReference>
<evidence type="ECO:0000256" key="7">
    <source>
        <dbReference type="SAM" id="MobiDB-lite"/>
    </source>
</evidence>
<evidence type="ECO:0000313" key="10">
    <source>
        <dbReference type="Proteomes" id="UP001162131"/>
    </source>
</evidence>
<keyword evidence="5 8" id="KW-1133">Transmembrane helix</keyword>
<feature type="region of interest" description="Disordered" evidence="7">
    <location>
        <begin position="1"/>
        <end position="21"/>
    </location>
</feature>
<evidence type="ECO:0000256" key="4">
    <source>
        <dbReference type="ARBA" id="ARBA00022692"/>
    </source>
</evidence>
<feature type="transmembrane region" description="Helical" evidence="8">
    <location>
        <begin position="173"/>
        <end position="192"/>
    </location>
</feature>
<feature type="compositionally biased region" description="Basic and acidic residues" evidence="7">
    <location>
        <begin position="1"/>
        <end position="11"/>
    </location>
</feature>
<evidence type="ECO:0000256" key="5">
    <source>
        <dbReference type="ARBA" id="ARBA00022989"/>
    </source>
</evidence>
<keyword evidence="2" id="KW-0813">Transport</keyword>
<feature type="transmembrane region" description="Helical" evidence="8">
    <location>
        <begin position="422"/>
        <end position="440"/>
    </location>
</feature>
<sequence length="471" mass="52926">MAEEKPSKDNDSAPLLDNSDYKDPSWSDYYKKSYKDLLESPNDYWMVLLVKTVGFGGFSMILVCGAIYLSEVQDISDTMVGLIYGCAGVLAAIYTISLSSIPDRFGIKISMLISMGCGFLGFLLLVFITDKYIQLFILGTLLLVPLVLTPPAVKLAIKKYTSNDARSLGFSVYTMVFYGSIALAGIAVDLILTFGDEDQATFRIIFIISTVFMGIAFFMSLFLRELDYSYRGQELVKIDKKEESSWDHLRSILILKSFWRLVALCLVLAFVRAVYNHLTITLPIYMYRDIEDGAHFGYIIALHQILMIIFTPILTMLIYVMNNYSLLAFGSLITAASPLVLLFGASYLTVCIFVFFVSLGEAIHAPRIIDYTMEVATKGREGVFLSVAASPLAVGYIFTGLTAGPLLEEYCPEDGERECWKVWLFISIITFIATAVLFIFRKWLEQPYFESHPYMSCSKEAEADKHVLESQ</sequence>
<evidence type="ECO:0000256" key="1">
    <source>
        <dbReference type="ARBA" id="ARBA00004651"/>
    </source>
</evidence>
<name>A0AAU9JIM3_9CILI</name>
<dbReference type="Gene3D" id="1.20.1250.20">
    <property type="entry name" value="MFS general substrate transporter like domains"/>
    <property type="match status" value="1"/>
</dbReference>
<keyword evidence="4 8" id="KW-0812">Transmembrane</keyword>
<keyword evidence="6 8" id="KW-0472">Membrane</keyword>
<dbReference type="GO" id="GO:0005886">
    <property type="term" value="C:plasma membrane"/>
    <property type="evidence" value="ECO:0007669"/>
    <property type="project" value="UniProtKB-SubCell"/>
</dbReference>
<reference evidence="9" key="1">
    <citation type="submission" date="2021-09" db="EMBL/GenBank/DDBJ databases">
        <authorList>
            <consortium name="AG Swart"/>
            <person name="Singh M."/>
            <person name="Singh A."/>
            <person name="Seah K."/>
            <person name="Emmerich C."/>
        </authorList>
    </citation>
    <scope>NUCLEOTIDE SEQUENCE</scope>
    <source>
        <strain evidence="9">ATCC30299</strain>
    </source>
</reference>
<dbReference type="PANTHER" id="PTHR23517">
    <property type="entry name" value="RESISTANCE PROTEIN MDTM, PUTATIVE-RELATED-RELATED"/>
    <property type="match status" value="1"/>
</dbReference>
<feature type="transmembrane region" description="Helical" evidence="8">
    <location>
        <begin position="107"/>
        <end position="128"/>
    </location>
</feature>
<evidence type="ECO:0008006" key="11">
    <source>
        <dbReference type="Google" id="ProtNLM"/>
    </source>
</evidence>
<dbReference type="InterPro" id="IPR050171">
    <property type="entry name" value="MFS_Transporters"/>
</dbReference>
<evidence type="ECO:0000313" key="9">
    <source>
        <dbReference type="EMBL" id="CAG9326739.1"/>
    </source>
</evidence>
<dbReference type="InterPro" id="IPR036259">
    <property type="entry name" value="MFS_trans_sf"/>
</dbReference>
<dbReference type="Proteomes" id="UP001162131">
    <property type="component" value="Unassembled WGS sequence"/>
</dbReference>
<dbReference type="GO" id="GO:0022857">
    <property type="term" value="F:transmembrane transporter activity"/>
    <property type="evidence" value="ECO:0007669"/>
    <property type="project" value="InterPro"/>
</dbReference>
<comment type="subcellular location">
    <subcellularLocation>
        <location evidence="1">Cell membrane</location>
        <topology evidence="1">Multi-pass membrane protein</topology>
    </subcellularLocation>
</comment>